<dbReference type="Gene3D" id="3.40.30.10">
    <property type="entry name" value="Glutaredoxin"/>
    <property type="match status" value="1"/>
</dbReference>
<evidence type="ECO:0000313" key="2">
    <source>
        <dbReference type="EMBL" id="OII77779.1"/>
    </source>
</evidence>
<dbReference type="GeneID" id="92365603"/>
<dbReference type="SUPFAM" id="SSF52833">
    <property type="entry name" value="Thioredoxin-like"/>
    <property type="match status" value="1"/>
</dbReference>
<reference evidence="2 3" key="1">
    <citation type="submission" date="2016-10" db="EMBL/GenBank/DDBJ databases">
        <title>Reductive evolution of mitochondrial metabolism and differential evolution of invasion-related proteins in Cryptosporidium.</title>
        <authorList>
            <person name="Liu S."/>
            <person name="Roellig D.M."/>
            <person name="Guo Y."/>
            <person name="Li N."/>
            <person name="Frace M.A."/>
            <person name="Tang K."/>
            <person name="Zhang L."/>
            <person name="Feng Y."/>
            <person name="Xiao L."/>
        </authorList>
    </citation>
    <scope>NUCLEOTIDE SEQUENCE [LARGE SCALE GENOMIC DNA]</scope>
    <source>
        <strain evidence="2">30847</strain>
    </source>
</reference>
<gene>
    <name evidence="2" type="ORF">cand_014180</name>
</gene>
<feature type="domain" description="Thioredoxin" evidence="1">
    <location>
        <begin position="68"/>
        <end position="160"/>
    </location>
</feature>
<comment type="caution">
    <text evidence="2">The sequence shown here is derived from an EMBL/GenBank/DDBJ whole genome shotgun (WGS) entry which is preliminary data.</text>
</comment>
<evidence type="ECO:0000313" key="3">
    <source>
        <dbReference type="Proteomes" id="UP000186804"/>
    </source>
</evidence>
<accession>A0A1J4MWC3</accession>
<dbReference type="CDD" id="cd02947">
    <property type="entry name" value="TRX_family"/>
    <property type="match status" value="1"/>
</dbReference>
<name>A0A1J4MWC3_9CRYT</name>
<proteinExistence type="predicted"/>
<dbReference type="VEuPathDB" id="CryptoDB:cand_014180"/>
<dbReference type="InterPro" id="IPR036249">
    <property type="entry name" value="Thioredoxin-like_sf"/>
</dbReference>
<keyword evidence="3" id="KW-1185">Reference proteome</keyword>
<dbReference type="RefSeq" id="XP_067069625.1">
    <property type="nucleotide sequence ID" value="XM_067211653.1"/>
</dbReference>
<dbReference type="EMBL" id="LRBS01000030">
    <property type="protein sequence ID" value="OII77779.1"/>
    <property type="molecule type" value="Genomic_DNA"/>
</dbReference>
<organism evidence="2 3">
    <name type="scientific">Cryptosporidium andersoni</name>
    <dbReference type="NCBI Taxonomy" id="117008"/>
    <lineage>
        <taxon>Eukaryota</taxon>
        <taxon>Sar</taxon>
        <taxon>Alveolata</taxon>
        <taxon>Apicomplexa</taxon>
        <taxon>Conoidasida</taxon>
        <taxon>Coccidia</taxon>
        <taxon>Eucoccidiorida</taxon>
        <taxon>Eimeriorina</taxon>
        <taxon>Cryptosporidiidae</taxon>
        <taxon>Cryptosporidium</taxon>
    </lineage>
</organism>
<dbReference type="Proteomes" id="UP000186804">
    <property type="component" value="Unassembled WGS sequence"/>
</dbReference>
<dbReference type="AlphaFoldDB" id="A0A1J4MWC3"/>
<dbReference type="Pfam" id="PF00085">
    <property type="entry name" value="Thioredoxin"/>
    <property type="match status" value="1"/>
</dbReference>
<dbReference type="OrthoDB" id="363857at2759"/>
<dbReference type="InterPro" id="IPR013766">
    <property type="entry name" value="Thioredoxin_domain"/>
</dbReference>
<sequence>MLQMFCYLISLKDPQLRCSKILFKYTVGWYNSLALRKLYRNKRYLTSEVNKYYEDICKSGISRISDFETFKMAVSDPLNITTIYFSAEFSTSSLSLLNEYIKLKQLYPSIKFLLVDIDECPRAAYNYDITDIPSICVVRGVDIVNELITKKVNGDILDIIQETKIIIEKELQNLKNYTWPSEYIRQILPQSTGSKSTYWHHNIGLDNSNIIDLGWLRP</sequence>
<protein>
    <recommendedName>
        <fullName evidence="1">Thioredoxin domain-containing protein</fullName>
    </recommendedName>
</protein>
<evidence type="ECO:0000259" key="1">
    <source>
        <dbReference type="Pfam" id="PF00085"/>
    </source>
</evidence>